<gene>
    <name evidence="1" type="ORF">AWC38_SpisGene25223</name>
</gene>
<evidence type="ECO:0000313" key="2">
    <source>
        <dbReference type="Proteomes" id="UP000225706"/>
    </source>
</evidence>
<protein>
    <submittedName>
        <fullName evidence="1">Uncharacterized protein</fullName>
    </submittedName>
</protein>
<keyword evidence="2" id="KW-1185">Reference proteome</keyword>
<reference evidence="2" key="1">
    <citation type="journal article" date="2017" name="bioRxiv">
        <title>Comparative analysis of the genomes of Stylophora pistillata and Acropora digitifera provides evidence for extensive differences between species of corals.</title>
        <authorList>
            <person name="Voolstra C.R."/>
            <person name="Li Y."/>
            <person name="Liew Y.J."/>
            <person name="Baumgarten S."/>
            <person name="Zoccola D."/>
            <person name="Flot J.-F."/>
            <person name="Tambutte S."/>
            <person name="Allemand D."/>
            <person name="Aranda M."/>
        </authorList>
    </citation>
    <scope>NUCLEOTIDE SEQUENCE [LARGE SCALE GENOMIC DNA]</scope>
</reference>
<proteinExistence type="predicted"/>
<evidence type="ECO:0000313" key="1">
    <source>
        <dbReference type="EMBL" id="PFX11200.1"/>
    </source>
</evidence>
<dbReference type="EMBL" id="LSMT01003245">
    <property type="protein sequence ID" value="PFX11200.1"/>
    <property type="molecule type" value="Genomic_DNA"/>
</dbReference>
<dbReference type="Proteomes" id="UP000225706">
    <property type="component" value="Unassembled WGS sequence"/>
</dbReference>
<feature type="non-terminal residue" evidence="1">
    <location>
        <position position="647"/>
    </location>
</feature>
<name>A0A2B4R3W4_STYPI</name>
<sequence>MPASSSTTNDKKATPVQLYVMEVSPSNNKGCRSVAEIEFFEDGGKFFKKETLEDLKKTKGKDFSFIVLGGGKEMGQLTIGAINANNEMQINVQNGNNLNTNSEKNIVLLANTNDKARGTYYKIYSDSFKIKFLNPSTNSAVIEAKKDTVVEYDLKGNTFESKDSDQESYVKTVQSSATRESHNSILVATDPYHKKSVFILKVLPTSKINQDQNLELNVQFLPRKEASIEVAEAIPPTWKVGATLQNATLFIDHYHPHHRHAQGSGEFEDPLLIEYSSTPPGIALGADEEYGDLPGLEDRFDLPDCMTKREKEVFLQRVYGKSHPRRKESDRLLDADDLDYHPIINETPDRRLVRKENLLRLITPLLKKVKEDIVPEKVNRKRWFIQNGVKLTTLIACVYLRSLFFANDGAIDDWFGINSDAKATVVGLLSAALYLLPEWLELLENWESVKEYWSDKEGLVKQNLKGLRRVVDGLILLAASGKVAQMLKLYFDVGFQGGLDWLEFSLTMPFMIPNTLARSFRGFKEIADNLWSRFSKGRSTGIKTTRRDLRKALAEAYRKVKFLEETELSRLADMLSGIRRSGHSKEEGLLLILSLLNTLYHLDEEEEYRVINPGKHPLLPYTFRGENDLNASETGFKEGFESFFSQP</sequence>
<comment type="caution">
    <text evidence="1">The sequence shown here is derived from an EMBL/GenBank/DDBJ whole genome shotgun (WGS) entry which is preliminary data.</text>
</comment>
<organism evidence="1 2">
    <name type="scientific">Stylophora pistillata</name>
    <name type="common">Smooth cauliflower coral</name>
    <dbReference type="NCBI Taxonomy" id="50429"/>
    <lineage>
        <taxon>Eukaryota</taxon>
        <taxon>Metazoa</taxon>
        <taxon>Cnidaria</taxon>
        <taxon>Anthozoa</taxon>
        <taxon>Hexacorallia</taxon>
        <taxon>Scleractinia</taxon>
        <taxon>Astrocoeniina</taxon>
        <taxon>Pocilloporidae</taxon>
        <taxon>Stylophora</taxon>
    </lineage>
</organism>
<accession>A0A2B4R3W4</accession>
<dbReference type="AlphaFoldDB" id="A0A2B4R3W4"/>